<comment type="caution">
    <text evidence="1">The sequence shown here is derived from an EMBL/GenBank/DDBJ whole genome shotgun (WGS) entry which is preliminary data.</text>
</comment>
<organism evidence="1 2">
    <name type="scientific">Drosophila navojoa</name>
    <name type="common">Fruit fly</name>
    <dbReference type="NCBI Taxonomy" id="7232"/>
    <lineage>
        <taxon>Eukaryota</taxon>
        <taxon>Metazoa</taxon>
        <taxon>Ecdysozoa</taxon>
        <taxon>Arthropoda</taxon>
        <taxon>Hexapoda</taxon>
        <taxon>Insecta</taxon>
        <taxon>Pterygota</taxon>
        <taxon>Neoptera</taxon>
        <taxon>Endopterygota</taxon>
        <taxon>Diptera</taxon>
        <taxon>Brachycera</taxon>
        <taxon>Muscomorpha</taxon>
        <taxon>Ephydroidea</taxon>
        <taxon>Drosophilidae</taxon>
        <taxon>Drosophila</taxon>
    </lineage>
</organism>
<protein>
    <recommendedName>
        <fullName evidence="3">Proteasome assembly chaperone 3</fullName>
    </recommendedName>
</protein>
<dbReference type="EMBL" id="LSRL02000057">
    <property type="protein sequence ID" value="TDG46523.1"/>
    <property type="molecule type" value="Genomic_DNA"/>
</dbReference>
<evidence type="ECO:0000313" key="2">
    <source>
        <dbReference type="Proteomes" id="UP000295192"/>
    </source>
</evidence>
<dbReference type="Proteomes" id="UP000295192">
    <property type="component" value="Unassembled WGS sequence"/>
</dbReference>
<dbReference type="Pfam" id="PF16093">
    <property type="entry name" value="PAC4"/>
    <property type="match status" value="1"/>
</dbReference>
<evidence type="ECO:0000313" key="1">
    <source>
        <dbReference type="EMBL" id="TDG46523.1"/>
    </source>
</evidence>
<accession>A0A484BCI3</accession>
<evidence type="ECO:0008006" key="3">
    <source>
        <dbReference type="Google" id="ProtNLM"/>
    </source>
</evidence>
<dbReference type="STRING" id="7232.A0A484BCI3"/>
<dbReference type="PANTHER" id="PTHR33559:SF1">
    <property type="entry name" value="PROTEASOME ASSEMBLY CHAPERONE 4"/>
    <property type="match status" value="1"/>
</dbReference>
<dbReference type="InterPro" id="IPR032157">
    <property type="entry name" value="PAC4"/>
</dbReference>
<dbReference type="AlphaFoldDB" id="A0A484BCI3"/>
<gene>
    <name evidence="1" type="ORF">AWZ03_007084</name>
</gene>
<proteinExistence type="predicted"/>
<dbReference type="OMA" id="SFNLQMD"/>
<dbReference type="KEGG" id="dnv:108653496"/>
<reference evidence="1 2" key="1">
    <citation type="journal article" date="2019" name="J. Hered.">
        <title>An Improved Genome Assembly for Drosophila navojoa, the Basal Species in the mojavensis Cluster.</title>
        <authorList>
            <person name="Vanderlinde T."/>
            <person name="Dupim E.G."/>
            <person name="Nazario-Yepiz N.O."/>
            <person name="Carvalho A.B."/>
        </authorList>
    </citation>
    <scope>NUCLEOTIDE SEQUENCE [LARGE SCALE GENOMIC DNA]</scope>
    <source>
        <strain evidence="1">Navoj_Jal97</strain>
        <tissue evidence="1">Whole organism</tissue>
    </source>
</reference>
<keyword evidence="2" id="KW-1185">Reference proteome</keyword>
<sequence length="150" mass="16168">MDSCAVAQDACGDIAKKQQQQAPAAATSATASSLPFGSHMAQLVVGSVQVTLRVLKMNGSTLIFLGTTDAERVDEFAMAMPSRPPSKQIVSTTFLGESGQSDSLVLANKLAMRYGRQFYVSFNLQMDAVTRAQFEAALVSYMQKNLEMFV</sequence>
<dbReference type="OrthoDB" id="368507at2759"/>
<dbReference type="PANTHER" id="PTHR33559">
    <property type="entry name" value="PROTEASOME ASSEMBLY CHAPERONE 4"/>
    <property type="match status" value="1"/>
</dbReference>
<name>A0A484BCI3_DRONA</name>
<dbReference type="GO" id="GO:0043248">
    <property type="term" value="P:proteasome assembly"/>
    <property type="evidence" value="ECO:0007669"/>
    <property type="project" value="InterPro"/>
</dbReference>